<keyword evidence="2" id="KW-1185">Reference proteome</keyword>
<dbReference type="Proteomes" id="UP001597045">
    <property type="component" value="Unassembled WGS sequence"/>
</dbReference>
<organism evidence="1 2">
    <name type="scientific">Kibdelosporangium lantanae</name>
    <dbReference type="NCBI Taxonomy" id="1497396"/>
    <lineage>
        <taxon>Bacteria</taxon>
        <taxon>Bacillati</taxon>
        <taxon>Actinomycetota</taxon>
        <taxon>Actinomycetes</taxon>
        <taxon>Pseudonocardiales</taxon>
        <taxon>Pseudonocardiaceae</taxon>
        <taxon>Kibdelosporangium</taxon>
    </lineage>
</organism>
<protein>
    <submittedName>
        <fullName evidence="1">Tetratricopeptide repeat protein</fullName>
    </submittedName>
</protein>
<dbReference type="InterPro" id="IPR011990">
    <property type="entry name" value="TPR-like_helical_dom_sf"/>
</dbReference>
<name>A0ABW3M379_9PSEU</name>
<dbReference type="EMBL" id="JBHTIS010000118">
    <property type="protein sequence ID" value="MFD1044757.1"/>
    <property type="molecule type" value="Genomic_DNA"/>
</dbReference>
<dbReference type="SUPFAM" id="SSF48452">
    <property type="entry name" value="TPR-like"/>
    <property type="match status" value="1"/>
</dbReference>
<evidence type="ECO:0000313" key="1">
    <source>
        <dbReference type="EMBL" id="MFD1044757.1"/>
    </source>
</evidence>
<comment type="caution">
    <text evidence="1">The sequence shown here is derived from an EMBL/GenBank/DDBJ whole genome shotgun (WGS) entry which is preliminary data.</text>
</comment>
<dbReference type="Gene3D" id="1.25.40.10">
    <property type="entry name" value="Tetratricopeptide repeat domain"/>
    <property type="match status" value="1"/>
</dbReference>
<sequence>MEQPFDARKVMWDDVDQPTVQRRTVSLITALREAVVGNAPERAPEDPQVEDLRRYIDELTSRGIDGDSLVRYGLFQELMAGILMRTLPYWIPLLRGLGSAAGGSDTGNTTAVDSLSTRTWAGLIGPLISAELTVEVPVDATLETLLPLLNRLADKVYPWVLTAPIDDLLTLRPPTAEELEAVGSTPFPDVTTLKEYRWIGDRFAVTHLDDWTTSSLRREYNWRAGAHSSPCPETLMNDRSVIAEDLNAEMARRLAVGEPTAHIGGHVGLEQALLGRLRSNAIRLLQQNRTREAAALFEFAVNENPHDPELVNNLGFCLIPHDPRKALARLEEAARLGYARWEINLHNRALCKLLLGEYQTSLEMICAQWGQVRGESAMLWRHSSRGLRLQTATTSRDELAHLAHRAAIFLNDNRAIQHWSSLAGIPADPD</sequence>
<accession>A0ABW3M379</accession>
<gene>
    <name evidence="1" type="ORF">ACFQ1S_03680</name>
</gene>
<evidence type="ECO:0000313" key="2">
    <source>
        <dbReference type="Proteomes" id="UP001597045"/>
    </source>
</evidence>
<reference evidence="2" key="1">
    <citation type="journal article" date="2019" name="Int. J. Syst. Evol. Microbiol.">
        <title>The Global Catalogue of Microorganisms (GCM) 10K type strain sequencing project: providing services to taxonomists for standard genome sequencing and annotation.</title>
        <authorList>
            <consortium name="The Broad Institute Genomics Platform"/>
            <consortium name="The Broad Institute Genome Sequencing Center for Infectious Disease"/>
            <person name="Wu L."/>
            <person name="Ma J."/>
        </authorList>
    </citation>
    <scope>NUCLEOTIDE SEQUENCE [LARGE SCALE GENOMIC DNA]</scope>
    <source>
        <strain evidence="2">JCM 31486</strain>
    </source>
</reference>
<proteinExistence type="predicted"/>